<keyword evidence="4 9" id="KW-0805">Transcription regulation</keyword>
<feature type="domain" description="NR LBD" evidence="11">
    <location>
        <begin position="169"/>
        <end position="414"/>
    </location>
</feature>
<name>A0AAN5DCW8_9BILA</name>
<dbReference type="Pfam" id="PF00105">
    <property type="entry name" value="zf-C4"/>
    <property type="match status" value="1"/>
</dbReference>
<dbReference type="PANTHER" id="PTHR46011">
    <property type="entry name" value="NUCLEAR HORMONE RECEPTOR FAMILY MEMBER NHR-86-RELATED"/>
    <property type="match status" value="1"/>
</dbReference>
<comment type="similarity">
    <text evidence="9">Belongs to the nuclear hormone receptor family.</text>
</comment>
<dbReference type="Pfam" id="PF00104">
    <property type="entry name" value="Hormone_recep"/>
    <property type="match status" value="1"/>
</dbReference>
<evidence type="ECO:0008006" key="14">
    <source>
        <dbReference type="Google" id="ProtNLM"/>
    </source>
</evidence>
<dbReference type="InterPro" id="IPR000536">
    <property type="entry name" value="Nucl_hrmn_rcpt_lig-bd"/>
</dbReference>
<dbReference type="GO" id="GO:0005634">
    <property type="term" value="C:nucleus"/>
    <property type="evidence" value="ECO:0007669"/>
    <property type="project" value="UniProtKB-SubCell"/>
</dbReference>
<evidence type="ECO:0000256" key="5">
    <source>
        <dbReference type="ARBA" id="ARBA00023125"/>
    </source>
</evidence>
<dbReference type="Proteomes" id="UP001328107">
    <property type="component" value="Unassembled WGS sequence"/>
</dbReference>
<keyword evidence="1 9" id="KW-0479">Metal-binding</keyword>
<keyword evidence="8 9" id="KW-0539">Nucleus</keyword>
<dbReference type="SMART" id="SM00399">
    <property type="entry name" value="ZnF_C4"/>
    <property type="match status" value="1"/>
</dbReference>
<keyword evidence="6 9" id="KW-0804">Transcription</keyword>
<dbReference type="GO" id="GO:0043565">
    <property type="term" value="F:sequence-specific DNA binding"/>
    <property type="evidence" value="ECO:0007669"/>
    <property type="project" value="InterPro"/>
</dbReference>
<reference evidence="13" key="1">
    <citation type="submission" date="2022-10" db="EMBL/GenBank/DDBJ databases">
        <title>Genome assembly of Pristionchus species.</title>
        <authorList>
            <person name="Yoshida K."/>
            <person name="Sommer R.J."/>
        </authorList>
    </citation>
    <scope>NUCLEOTIDE SEQUENCE [LARGE SCALE GENOMIC DNA]</scope>
    <source>
        <strain evidence="13">RS5460</strain>
    </source>
</reference>
<dbReference type="AlphaFoldDB" id="A0AAN5DCW8"/>
<dbReference type="InterPro" id="IPR035500">
    <property type="entry name" value="NHR-like_dom_sf"/>
</dbReference>
<dbReference type="EMBL" id="BTRK01000006">
    <property type="protein sequence ID" value="GMR61191.1"/>
    <property type="molecule type" value="Genomic_DNA"/>
</dbReference>
<dbReference type="SUPFAM" id="SSF57716">
    <property type="entry name" value="Glucocorticoid receptor-like (DNA-binding domain)"/>
    <property type="match status" value="1"/>
</dbReference>
<dbReference type="GO" id="GO:0008270">
    <property type="term" value="F:zinc ion binding"/>
    <property type="evidence" value="ECO:0007669"/>
    <property type="project" value="UniProtKB-KW"/>
</dbReference>
<dbReference type="PANTHER" id="PTHR46011:SF6">
    <property type="entry name" value="HIGH ZINC ACTIVATED NUCLEAR RECEPTOR PROTEIN"/>
    <property type="match status" value="1"/>
</dbReference>
<dbReference type="InterPro" id="IPR013088">
    <property type="entry name" value="Znf_NHR/GATA"/>
</dbReference>
<comment type="subcellular location">
    <subcellularLocation>
        <location evidence="9">Nucleus</location>
    </subcellularLocation>
</comment>
<evidence type="ECO:0000313" key="12">
    <source>
        <dbReference type="EMBL" id="GMR61191.1"/>
    </source>
</evidence>
<evidence type="ECO:0000256" key="9">
    <source>
        <dbReference type="RuleBase" id="RU004334"/>
    </source>
</evidence>
<keyword evidence="5 9" id="KW-0238">DNA-binding</keyword>
<protein>
    <recommendedName>
        <fullName evidence="14">Nuclear receptor</fullName>
    </recommendedName>
</protein>
<evidence type="ECO:0000256" key="3">
    <source>
        <dbReference type="ARBA" id="ARBA00022833"/>
    </source>
</evidence>
<evidence type="ECO:0000256" key="4">
    <source>
        <dbReference type="ARBA" id="ARBA00023015"/>
    </source>
</evidence>
<dbReference type="InterPro" id="IPR001628">
    <property type="entry name" value="Znf_hrmn_rcpt"/>
</dbReference>
<sequence length="414" mass="47242">MQSYIDHDEKPPLPIDYDCSGSNQISPRKQAFKDDRSKMTGICGVCFAASGGNHFGAEACRSCAAFFRRAVRSNRTLVCRQGEHVCMQREPKDLHCKKCRYTRCIMVGMNPAGVRKAKNDLPDLPDDLEDEDVIVDQKPFTDDDPLAEFRLSIVRDTSKSSLLEKIRFNYRQLMLRRIESERSVLSRAPEGMTQVFCSYVELNAIMRAAFPLTVDFATTTFPDLCQLQPAEKMQLFKHFVITLFYLESYHRTSVLYDLDGPIRALTLLTCMDILNPKALYGNMPRVDEQKTTEMIISRCSRHRLTEMWRAFKRITLSEVELAASVALILTTHDCSNLDEQIGMTCKPSRDAIITELSKHYEQSSDPDHGALRLGDLLSFLTEFQDFAEYQKRDHMLMSMFSEGSQPGFLLSLAD</sequence>
<evidence type="ECO:0000256" key="1">
    <source>
        <dbReference type="ARBA" id="ARBA00022723"/>
    </source>
</evidence>
<dbReference type="GO" id="GO:0003700">
    <property type="term" value="F:DNA-binding transcription factor activity"/>
    <property type="evidence" value="ECO:0007669"/>
    <property type="project" value="InterPro"/>
</dbReference>
<evidence type="ECO:0000256" key="8">
    <source>
        <dbReference type="ARBA" id="ARBA00023242"/>
    </source>
</evidence>
<evidence type="ECO:0000259" key="11">
    <source>
        <dbReference type="PROSITE" id="PS51843"/>
    </source>
</evidence>
<keyword evidence="13" id="KW-1185">Reference proteome</keyword>
<accession>A0AAN5DCW8</accession>
<evidence type="ECO:0000256" key="2">
    <source>
        <dbReference type="ARBA" id="ARBA00022771"/>
    </source>
</evidence>
<evidence type="ECO:0000256" key="6">
    <source>
        <dbReference type="ARBA" id="ARBA00023163"/>
    </source>
</evidence>
<organism evidence="12 13">
    <name type="scientific">Pristionchus mayeri</name>
    <dbReference type="NCBI Taxonomy" id="1317129"/>
    <lineage>
        <taxon>Eukaryota</taxon>
        <taxon>Metazoa</taxon>
        <taxon>Ecdysozoa</taxon>
        <taxon>Nematoda</taxon>
        <taxon>Chromadorea</taxon>
        <taxon>Rhabditida</taxon>
        <taxon>Rhabditina</taxon>
        <taxon>Diplogasteromorpha</taxon>
        <taxon>Diplogasteroidea</taxon>
        <taxon>Neodiplogasteridae</taxon>
        <taxon>Pristionchus</taxon>
    </lineage>
</organism>
<dbReference type="PROSITE" id="PS51030">
    <property type="entry name" value="NUCLEAR_REC_DBD_2"/>
    <property type="match status" value="1"/>
</dbReference>
<gene>
    <name evidence="12" type="ORF">PMAYCL1PPCAC_31386</name>
</gene>
<proteinExistence type="inferred from homology"/>
<keyword evidence="3 9" id="KW-0862">Zinc</keyword>
<dbReference type="Gene3D" id="1.10.565.10">
    <property type="entry name" value="Retinoid X Receptor"/>
    <property type="match status" value="1"/>
</dbReference>
<keyword evidence="7 9" id="KW-0675">Receptor</keyword>
<dbReference type="PRINTS" id="PR00047">
    <property type="entry name" value="STROIDFINGER"/>
</dbReference>
<dbReference type="PROSITE" id="PS00031">
    <property type="entry name" value="NUCLEAR_REC_DBD_1"/>
    <property type="match status" value="1"/>
</dbReference>
<dbReference type="Gene3D" id="3.30.50.10">
    <property type="entry name" value="Erythroid Transcription Factor GATA-1, subunit A"/>
    <property type="match status" value="1"/>
</dbReference>
<feature type="domain" description="Nuclear receptor" evidence="10">
    <location>
        <begin position="40"/>
        <end position="116"/>
    </location>
</feature>
<dbReference type="SUPFAM" id="SSF48508">
    <property type="entry name" value="Nuclear receptor ligand-binding domain"/>
    <property type="match status" value="1"/>
</dbReference>
<keyword evidence="2 9" id="KW-0863">Zinc-finger</keyword>
<comment type="caution">
    <text evidence="12">The sequence shown here is derived from an EMBL/GenBank/DDBJ whole genome shotgun (WGS) entry which is preliminary data.</text>
</comment>
<dbReference type="PROSITE" id="PS51843">
    <property type="entry name" value="NR_LBD"/>
    <property type="match status" value="1"/>
</dbReference>
<evidence type="ECO:0000313" key="13">
    <source>
        <dbReference type="Proteomes" id="UP001328107"/>
    </source>
</evidence>
<feature type="non-terminal residue" evidence="12">
    <location>
        <position position="414"/>
    </location>
</feature>
<evidence type="ECO:0000256" key="7">
    <source>
        <dbReference type="ARBA" id="ARBA00023170"/>
    </source>
</evidence>
<evidence type="ECO:0000259" key="10">
    <source>
        <dbReference type="PROSITE" id="PS51030"/>
    </source>
</evidence>
<dbReference type="SMART" id="SM00430">
    <property type="entry name" value="HOLI"/>
    <property type="match status" value="1"/>
</dbReference>